<accession>A0A5C8PQI0</accession>
<comment type="caution">
    <text evidence="1">The sequence shown here is derived from an EMBL/GenBank/DDBJ whole genome shotgun (WGS) entry which is preliminary data.</text>
</comment>
<dbReference type="Proteomes" id="UP000321638">
    <property type="component" value="Unassembled WGS sequence"/>
</dbReference>
<sequence>MRRNAVVVADDEAIRSGKVLQWLESQDVSAYGTSDQTALDMVRELKPRVVVCSDTSDGLSFCHTVRELPEPPMVVVLSEDPKIRDDVYFDGRTVIAVVRAPVRMVALSRFIRTALQIVARLDRSEASPNDGTMPERLLFHVGRQPRTLH</sequence>
<evidence type="ECO:0000313" key="2">
    <source>
        <dbReference type="Proteomes" id="UP000321638"/>
    </source>
</evidence>
<protein>
    <submittedName>
        <fullName evidence="1">Response regulator transcription factor</fullName>
    </submittedName>
</protein>
<reference evidence="1 2" key="1">
    <citation type="submission" date="2019-06" db="EMBL/GenBank/DDBJ databases">
        <title>New taxonomy in bacterial strain CC-CFT640, isolated from vineyard.</title>
        <authorList>
            <person name="Lin S.-Y."/>
            <person name="Tsai C.-F."/>
            <person name="Young C.-C."/>
        </authorList>
    </citation>
    <scope>NUCLEOTIDE SEQUENCE [LARGE SCALE GENOMIC DNA]</scope>
    <source>
        <strain evidence="1 2">CC-CFT640</strain>
    </source>
</reference>
<gene>
    <name evidence="1" type="ORF">FHP25_10425</name>
</gene>
<dbReference type="RefSeq" id="WP_147846871.1">
    <property type="nucleotide sequence ID" value="NZ_VDUZ01000009.1"/>
</dbReference>
<dbReference type="AlphaFoldDB" id="A0A5C8PQI0"/>
<proteinExistence type="predicted"/>
<dbReference type="InterPro" id="IPR011006">
    <property type="entry name" value="CheY-like_superfamily"/>
</dbReference>
<evidence type="ECO:0000313" key="1">
    <source>
        <dbReference type="EMBL" id="TXL77171.1"/>
    </source>
</evidence>
<keyword evidence="2" id="KW-1185">Reference proteome</keyword>
<organism evidence="1 2">
    <name type="scientific">Vineibacter terrae</name>
    <dbReference type="NCBI Taxonomy" id="2586908"/>
    <lineage>
        <taxon>Bacteria</taxon>
        <taxon>Pseudomonadati</taxon>
        <taxon>Pseudomonadota</taxon>
        <taxon>Alphaproteobacteria</taxon>
        <taxon>Hyphomicrobiales</taxon>
        <taxon>Vineibacter</taxon>
    </lineage>
</organism>
<dbReference type="OrthoDB" id="5593303at2"/>
<name>A0A5C8PQI0_9HYPH</name>
<dbReference type="SUPFAM" id="SSF52172">
    <property type="entry name" value="CheY-like"/>
    <property type="match status" value="1"/>
</dbReference>
<dbReference type="Gene3D" id="3.40.50.2300">
    <property type="match status" value="1"/>
</dbReference>
<dbReference type="EMBL" id="VDUZ01000009">
    <property type="protein sequence ID" value="TXL77171.1"/>
    <property type="molecule type" value="Genomic_DNA"/>
</dbReference>